<protein>
    <recommendedName>
        <fullName evidence="6">P-type Zn(2+) transporter</fullName>
        <ecNumber evidence="6">7.2.2.12</ecNumber>
    </recommendedName>
</protein>
<feature type="transmembrane region" description="Helical" evidence="8">
    <location>
        <begin position="57"/>
        <end position="75"/>
    </location>
</feature>
<dbReference type="InterPro" id="IPR008250">
    <property type="entry name" value="ATPase_P-typ_transduc_dom_A_sf"/>
</dbReference>
<gene>
    <name evidence="10" type="ordered locus">Bache_1551</name>
</gene>
<dbReference type="NCBIfam" id="TIGR01525">
    <property type="entry name" value="ATPase-IB_hvy"/>
    <property type="match status" value="1"/>
</dbReference>
<comment type="catalytic activity">
    <reaction evidence="7">
        <text>Zn(2+)(in) + ATP + H2O = Zn(2+)(out) + ADP + phosphate + H(+)</text>
        <dbReference type="Rhea" id="RHEA:20621"/>
        <dbReference type="ChEBI" id="CHEBI:15377"/>
        <dbReference type="ChEBI" id="CHEBI:15378"/>
        <dbReference type="ChEBI" id="CHEBI:29105"/>
        <dbReference type="ChEBI" id="CHEBI:30616"/>
        <dbReference type="ChEBI" id="CHEBI:43474"/>
        <dbReference type="ChEBI" id="CHEBI:456216"/>
        <dbReference type="EC" id="7.2.2.12"/>
    </reaction>
</comment>
<dbReference type="GO" id="GO:0046872">
    <property type="term" value="F:metal ion binding"/>
    <property type="evidence" value="ECO:0007669"/>
    <property type="project" value="UniProtKB-KW"/>
</dbReference>
<feature type="transmembrane region" description="Helical" evidence="8">
    <location>
        <begin position="260"/>
        <end position="282"/>
    </location>
</feature>
<dbReference type="PROSITE" id="PS00154">
    <property type="entry name" value="ATPASE_E1_E2"/>
    <property type="match status" value="1"/>
</dbReference>
<dbReference type="CDD" id="cd07548">
    <property type="entry name" value="P-type_ATPase-Cd_Zn_Co_like"/>
    <property type="match status" value="1"/>
</dbReference>
<feature type="domain" description="P-type ATPase A" evidence="9">
    <location>
        <begin position="142"/>
        <end position="241"/>
    </location>
</feature>
<evidence type="ECO:0000256" key="5">
    <source>
        <dbReference type="ARBA" id="ARBA00023136"/>
    </source>
</evidence>
<feature type="transmembrane region" description="Helical" evidence="8">
    <location>
        <begin position="598"/>
        <end position="618"/>
    </location>
</feature>
<accession>E6SW81</accession>
<keyword evidence="8" id="KW-0547">Nucleotide-binding</keyword>
<dbReference type="GO" id="GO:0016463">
    <property type="term" value="F:P-type zinc transporter activity"/>
    <property type="evidence" value="ECO:0007669"/>
    <property type="project" value="UniProtKB-EC"/>
</dbReference>
<feature type="transmembrane region" description="Helical" evidence="8">
    <location>
        <begin position="294"/>
        <end position="318"/>
    </location>
</feature>
<keyword evidence="11" id="KW-1185">Reference proteome</keyword>
<dbReference type="InterPro" id="IPR018303">
    <property type="entry name" value="ATPase_P-typ_P_site"/>
</dbReference>
<dbReference type="PATRIC" id="fig|693979.3.peg.1643"/>
<dbReference type="InterPro" id="IPR059000">
    <property type="entry name" value="ATPase_P-type_domA"/>
</dbReference>
<dbReference type="InterPro" id="IPR023298">
    <property type="entry name" value="ATPase_P-typ_TM_dom_sf"/>
</dbReference>
<dbReference type="Gene3D" id="2.70.150.10">
    <property type="entry name" value="Calcium-transporting ATPase, cytoplasmic transduction domain A"/>
    <property type="match status" value="1"/>
</dbReference>
<dbReference type="OrthoDB" id="1521937at2"/>
<dbReference type="SUPFAM" id="SSF81665">
    <property type="entry name" value="Calcium ATPase, transmembrane domain M"/>
    <property type="match status" value="1"/>
</dbReference>
<evidence type="ECO:0000256" key="4">
    <source>
        <dbReference type="ARBA" id="ARBA00022989"/>
    </source>
</evidence>
<dbReference type="STRING" id="693979.Bache_1551"/>
<dbReference type="GO" id="GO:0005886">
    <property type="term" value="C:plasma membrane"/>
    <property type="evidence" value="ECO:0007669"/>
    <property type="project" value="UniProtKB-SubCell"/>
</dbReference>
<keyword evidence="8" id="KW-0479">Metal-binding</keyword>
<dbReference type="RefSeq" id="WP_013547150.1">
    <property type="nucleotide sequence ID" value="NC_014933.1"/>
</dbReference>
<dbReference type="InterPro" id="IPR023299">
    <property type="entry name" value="ATPase_P-typ_cyto_dom_N"/>
</dbReference>
<dbReference type="GO" id="GO:0005524">
    <property type="term" value="F:ATP binding"/>
    <property type="evidence" value="ECO:0007669"/>
    <property type="project" value="UniProtKB-UniRule"/>
</dbReference>
<dbReference type="eggNOG" id="COG2217">
    <property type="taxonomic scope" value="Bacteria"/>
</dbReference>
<dbReference type="Pfam" id="PF00122">
    <property type="entry name" value="E1-E2_ATPase"/>
    <property type="match status" value="1"/>
</dbReference>
<name>E6SW81_BACT6</name>
<evidence type="ECO:0000256" key="7">
    <source>
        <dbReference type="ARBA" id="ARBA00047308"/>
    </source>
</evidence>
<dbReference type="InterPro" id="IPR027256">
    <property type="entry name" value="P-typ_ATPase_IB"/>
</dbReference>
<proteinExistence type="inferred from homology"/>
<evidence type="ECO:0000256" key="2">
    <source>
        <dbReference type="ARBA" id="ARBA00006024"/>
    </source>
</evidence>
<dbReference type="GO" id="GO:0015086">
    <property type="term" value="F:cadmium ion transmembrane transporter activity"/>
    <property type="evidence" value="ECO:0007669"/>
    <property type="project" value="TreeGrafter"/>
</dbReference>
<organism evidence="10 11">
    <name type="scientific">Bacteroides helcogenes (strain ATCC 35417 / DSM 20613 / JCM 6297 / CCUG 15421 / P 36-108)</name>
    <dbReference type="NCBI Taxonomy" id="693979"/>
    <lineage>
        <taxon>Bacteria</taxon>
        <taxon>Pseudomonadati</taxon>
        <taxon>Bacteroidota</taxon>
        <taxon>Bacteroidia</taxon>
        <taxon>Bacteroidales</taxon>
        <taxon>Bacteroidaceae</taxon>
        <taxon>Bacteroides</taxon>
    </lineage>
</organism>
<comment type="similarity">
    <text evidence="2 8">Belongs to the cation transport ATPase (P-type) (TC 3.A.3) family. Type IB subfamily.</text>
</comment>
<dbReference type="SUPFAM" id="SSF56784">
    <property type="entry name" value="HAD-like"/>
    <property type="match status" value="1"/>
</dbReference>
<dbReference type="Gene3D" id="3.40.50.1000">
    <property type="entry name" value="HAD superfamily/HAD-like"/>
    <property type="match status" value="1"/>
</dbReference>
<keyword evidence="5 8" id="KW-0472">Membrane</keyword>
<keyword evidence="8" id="KW-0067">ATP-binding</keyword>
<keyword evidence="8" id="KW-1003">Cell membrane</keyword>
<dbReference type="AlphaFoldDB" id="E6SW81"/>
<dbReference type="PANTHER" id="PTHR48085:SF5">
    <property type="entry name" value="CADMIUM_ZINC-TRANSPORTING ATPASE HMA4-RELATED"/>
    <property type="match status" value="1"/>
</dbReference>
<comment type="subcellular location">
    <subcellularLocation>
        <location evidence="8">Cell membrane</location>
    </subcellularLocation>
    <subcellularLocation>
        <location evidence="1">Membrane</location>
    </subcellularLocation>
</comment>
<evidence type="ECO:0000259" key="9">
    <source>
        <dbReference type="Pfam" id="PF00122"/>
    </source>
</evidence>
<keyword evidence="3 8" id="KW-0812">Transmembrane</keyword>
<dbReference type="KEGG" id="bhl:Bache_1551"/>
<dbReference type="InterPro" id="IPR023214">
    <property type="entry name" value="HAD_sf"/>
</dbReference>
<evidence type="ECO:0000313" key="11">
    <source>
        <dbReference type="Proteomes" id="UP000008630"/>
    </source>
</evidence>
<dbReference type="InterPro" id="IPR051014">
    <property type="entry name" value="Cation_Transport_ATPase_IB"/>
</dbReference>
<sequence length="652" mass="71176">MGHHNCKCCAHDSAQSQKVPVNSNALKDYRKIILSALLLFGGIIMDMMDITFFREKYVALIWYISAYLPVGLPVMKEAWKSIVEKDVFSEFTLMTIATLGAFYIREYPEGVAVMLFYSLGELFQGKAVDRAKRNISTLLDVRPETATVIKENEPVVETPQKVQVGEIIEVKAGERVPLDGVMQSEAAAFNTSALTGESRPRSIRRGEEVLAGMIVTDKVTRIQVTRPFENSALSRILELVQNASERKAPAELFIRKFARIYTPIVTVLAVLTVLLPFIYSLINVQFTFVFDDWLYKALVFLVISCPCALVVSIPLGYFGGIGAASRLGVLFKGGNYLDAITQVNTVVFDKTGTLTKGTFNVQSCETQPGISEEKLIQLAASVERNSTHPIAKAIVSYARERNIALEPTTEVTEIAGHGLVTTIGGKRILAGNIRLLSKYQINYPEELSLISDTIVACAMGTEYTGYLLLADTLKEDAVQAVNELKALNINNIQILSGDKQAIVTNFAQKLGVREAYGDLLPDGKVKHIEELRQHAGNRIAFVGDGINDAPVLALSNIGIAMGGLGSDAAIETADVVIQTDQPSKVATAIRVAKHTRRIIWQNISLAFGVKLLVLVLGAGGLATLWEAVFADVGVALIAIVNAIRIQKFIKIE</sequence>
<feature type="transmembrane region" description="Helical" evidence="8">
    <location>
        <begin position="32"/>
        <end position="51"/>
    </location>
</feature>
<dbReference type="PRINTS" id="PR00119">
    <property type="entry name" value="CATATPASE"/>
</dbReference>
<evidence type="ECO:0000256" key="8">
    <source>
        <dbReference type="RuleBase" id="RU362081"/>
    </source>
</evidence>
<feature type="transmembrane region" description="Helical" evidence="8">
    <location>
        <begin position="624"/>
        <end position="643"/>
    </location>
</feature>
<dbReference type="EC" id="7.2.2.12" evidence="6"/>
<dbReference type="PANTHER" id="PTHR48085">
    <property type="entry name" value="CADMIUM/ZINC-TRANSPORTING ATPASE HMA2-RELATED"/>
    <property type="match status" value="1"/>
</dbReference>
<reference evidence="10 11" key="2">
    <citation type="journal article" date="2011" name="Stand. Genomic Sci.">
        <title>Complete genome sequence of Bacteroides helcogenes type strain (P 36-108).</title>
        <authorList>
            <person name="Pati A."/>
            <person name="Gronow S."/>
            <person name="Zeytun A."/>
            <person name="Lapidus A."/>
            <person name="Nolan M."/>
            <person name="Hammon N."/>
            <person name="Deshpande S."/>
            <person name="Cheng J.F."/>
            <person name="Tapia R."/>
            <person name="Han C."/>
            <person name="Goodwin L."/>
            <person name="Pitluck S."/>
            <person name="Liolios K."/>
            <person name="Pagani I."/>
            <person name="Ivanova N."/>
            <person name="Mavromatis K."/>
            <person name="Chen A."/>
            <person name="Palaniappan K."/>
            <person name="Land M."/>
            <person name="Hauser L."/>
            <person name="Chang Y.J."/>
            <person name="Jeffries C.D."/>
            <person name="Detter J.C."/>
            <person name="Brambilla E."/>
            <person name="Rohde M."/>
            <person name="Goker M."/>
            <person name="Woyke T."/>
            <person name="Bristow J."/>
            <person name="Eisen J.A."/>
            <person name="Markowitz V."/>
            <person name="Hugenholtz P."/>
            <person name="Kyrpides N.C."/>
            <person name="Klenk H.P."/>
            <person name="Lucas S."/>
        </authorList>
    </citation>
    <scope>NUCLEOTIDE SEQUENCE [LARGE SCALE GENOMIC DNA]</scope>
    <source>
        <strain evidence="11">ATCC 35417 / DSM 20613 / JCM 6297 / CCUG 15421 / P 36-108</strain>
    </source>
</reference>
<dbReference type="Proteomes" id="UP000008630">
    <property type="component" value="Chromosome"/>
</dbReference>
<reference key="1">
    <citation type="submission" date="2010-11" db="EMBL/GenBank/DDBJ databases">
        <title>The complete genome of Bacteroides helcogenes P 36-108.</title>
        <authorList>
            <consortium name="US DOE Joint Genome Institute (JGI-PGF)"/>
            <person name="Lucas S."/>
            <person name="Copeland A."/>
            <person name="Lapidus A."/>
            <person name="Bruce D."/>
            <person name="Goodwin L."/>
            <person name="Pitluck S."/>
            <person name="Kyrpides N."/>
            <person name="Mavromatis K."/>
            <person name="Ivanova N."/>
            <person name="Zeytun A."/>
            <person name="Brettin T."/>
            <person name="Detter J.C."/>
            <person name="Tapia R."/>
            <person name="Han C."/>
            <person name="Land M."/>
            <person name="Hauser L."/>
            <person name="Markowitz V."/>
            <person name="Cheng J.-F."/>
            <person name="Hugenholtz P."/>
            <person name="Woyke T."/>
            <person name="Wu D."/>
            <person name="Gronow S."/>
            <person name="Wellnitz S."/>
            <person name="Brambilla E."/>
            <person name="Klenk H.-P."/>
            <person name="Eisen J.A."/>
        </authorList>
    </citation>
    <scope>NUCLEOTIDE SEQUENCE</scope>
    <source>
        <strain>P 36-108</strain>
    </source>
</reference>
<evidence type="ECO:0000256" key="1">
    <source>
        <dbReference type="ARBA" id="ARBA00004370"/>
    </source>
</evidence>
<evidence type="ECO:0000256" key="6">
    <source>
        <dbReference type="ARBA" id="ARBA00039097"/>
    </source>
</evidence>
<dbReference type="Pfam" id="PF00702">
    <property type="entry name" value="Hydrolase"/>
    <property type="match status" value="1"/>
</dbReference>
<dbReference type="NCBIfam" id="TIGR01512">
    <property type="entry name" value="ATPase-IB2_Cd"/>
    <property type="match status" value="1"/>
</dbReference>
<evidence type="ECO:0000256" key="3">
    <source>
        <dbReference type="ARBA" id="ARBA00022692"/>
    </source>
</evidence>
<dbReference type="InterPro" id="IPR036412">
    <property type="entry name" value="HAD-like_sf"/>
</dbReference>
<dbReference type="SUPFAM" id="SSF81653">
    <property type="entry name" value="Calcium ATPase, transduction domain A"/>
    <property type="match status" value="1"/>
</dbReference>
<dbReference type="NCBIfam" id="TIGR01494">
    <property type="entry name" value="ATPase_P-type"/>
    <property type="match status" value="1"/>
</dbReference>
<dbReference type="EMBL" id="CP002352">
    <property type="protein sequence ID" value="ADV43556.1"/>
    <property type="molecule type" value="Genomic_DNA"/>
</dbReference>
<dbReference type="Gene3D" id="3.40.1110.10">
    <property type="entry name" value="Calcium-transporting ATPase, cytoplasmic domain N"/>
    <property type="match status" value="1"/>
</dbReference>
<dbReference type="InterPro" id="IPR001757">
    <property type="entry name" value="P_typ_ATPase"/>
</dbReference>
<evidence type="ECO:0000313" key="10">
    <source>
        <dbReference type="EMBL" id="ADV43556.1"/>
    </source>
</evidence>
<dbReference type="HOGENOM" id="CLU_001771_6_2_10"/>
<keyword evidence="4 8" id="KW-1133">Transmembrane helix</keyword>
<dbReference type="GO" id="GO:0016887">
    <property type="term" value="F:ATP hydrolysis activity"/>
    <property type="evidence" value="ECO:0007669"/>
    <property type="project" value="InterPro"/>
</dbReference>